<reference evidence="2 3" key="1">
    <citation type="submission" date="2016-03" db="EMBL/GenBank/DDBJ databases">
        <authorList>
            <person name="Ploux O."/>
        </authorList>
    </citation>
    <scope>NUCLEOTIDE SEQUENCE [LARGE SCALE GENOMIC DNA]</scope>
    <source>
        <strain evidence="2 3">URUG2</strain>
    </source>
</reference>
<dbReference type="Proteomes" id="UP000225277">
    <property type="component" value="Unassembled WGS sequence"/>
</dbReference>
<dbReference type="RefSeq" id="XP_023627023.1">
    <property type="nucleotide sequence ID" value="XM_023771255.1"/>
</dbReference>
<feature type="region of interest" description="Disordered" evidence="1">
    <location>
        <begin position="13"/>
        <end position="42"/>
    </location>
</feature>
<evidence type="ECO:0000313" key="3">
    <source>
        <dbReference type="Proteomes" id="UP000225277"/>
    </source>
</evidence>
<keyword evidence="3" id="KW-1185">Reference proteome</keyword>
<accession>A0A2D3VBP2</accession>
<dbReference type="EMBL" id="FJUY01000008">
    <property type="protein sequence ID" value="CZT20134.1"/>
    <property type="molecule type" value="Genomic_DNA"/>
</dbReference>
<organism evidence="2 3">
    <name type="scientific">Ramularia collo-cygni</name>
    <dbReference type="NCBI Taxonomy" id="112498"/>
    <lineage>
        <taxon>Eukaryota</taxon>
        <taxon>Fungi</taxon>
        <taxon>Dikarya</taxon>
        <taxon>Ascomycota</taxon>
        <taxon>Pezizomycotina</taxon>
        <taxon>Dothideomycetes</taxon>
        <taxon>Dothideomycetidae</taxon>
        <taxon>Mycosphaerellales</taxon>
        <taxon>Mycosphaerellaceae</taxon>
        <taxon>Ramularia</taxon>
    </lineage>
</organism>
<sequence>MFDEAFTFDVARSPSVDSNNTSSTTRDTSRSVSPCSPTGPFPPPTYSVTDLAACFANSKMIRREAQICYDACDSYANSDDDAGWQIPTEDAIYTTATRSRTLPQLQQRSHSRTQRQASARLLCSTSHHKDIASLVSKMVESKEQCSVTASADSHALSIEGDGGLACDEGYDSSDAKSRRSSLAVPRTRLDYRRSSDLKTTGACVNKAVRFRNKQQKRIRGSENES</sequence>
<evidence type="ECO:0000313" key="2">
    <source>
        <dbReference type="EMBL" id="CZT20134.1"/>
    </source>
</evidence>
<dbReference type="AlphaFoldDB" id="A0A2D3VBP2"/>
<feature type="compositionally biased region" description="Basic and acidic residues" evidence="1">
    <location>
        <begin position="187"/>
        <end position="196"/>
    </location>
</feature>
<feature type="compositionally biased region" description="Low complexity" evidence="1">
    <location>
        <begin position="13"/>
        <end position="36"/>
    </location>
</feature>
<dbReference type="OrthoDB" id="3910171at2759"/>
<feature type="region of interest" description="Disordered" evidence="1">
    <location>
        <begin position="169"/>
        <end position="197"/>
    </location>
</feature>
<proteinExistence type="predicted"/>
<gene>
    <name evidence="2" type="ORF">RCC_05991</name>
</gene>
<dbReference type="GeneID" id="35601137"/>
<name>A0A2D3VBP2_9PEZI</name>
<evidence type="ECO:0000256" key="1">
    <source>
        <dbReference type="SAM" id="MobiDB-lite"/>
    </source>
</evidence>
<protein>
    <submittedName>
        <fullName evidence="2">Uncharacterized protein</fullName>
    </submittedName>
</protein>